<evidence type="ECO:0000313" key="1">
    <source>
        <dbReference type="EMBL" id="MBX00071.1"/>
    </source>
</evidence>
<organism evidence="1">
    <name type="scientific">Rhizophora mucronata</name>
    <name type="common">Asiatic mangrove</name>
    <dbReference type="NCBI Taxonomy" id="61149"/>
    <lineage>
        <taxon>Eukaryota</taxon>
        <taxon>Viridiplantae</taxon>
        <taxon>Streptophyta</taxon>
        <taxon>Embryophyta</taxon>
        <taxon>Tracheophyta</taxon>
        <taxon>Spermatophyta</taxon>
        <taxon>Magnoliopsida</taxon>
        <taxon>eudicotyledons</taxon>
        <taxon>Gunneridae</taxon>
        <taxon>Pentapetalae</taxon>
        <taxon>rosids</taxon>
        <taxon>fabids</taxon>
        <taxon>Malpighiales</taxon>
        <taxon>Rhizophoraceae</taxon>
        <taxon>Rhizophora</taxon>
    </lineage>
</organism>
<sequence>MVLVRILIQACKTNFH</sequence>
<protein>
    <submittedName>
        <fullName evidence="1">Uncharacterized protein</fullName>
    </submittedName>
</protein>
<dbReference type="EMBL" id="GGEC01019587">
    <property type="protein sequence ID" value="MBX00071.1"/>
    <property type="molecule type" value="Transcribed_RNA"/>
</dbReference>
<accession>A0A2P2K2X2</accession>
<reference evidence="1" key="1">
    <citation type="submission" date="2018-02" db="EMBL/GenBank/DDBJ databases">
        <title>Rhizophora mucronata_Transcriptome.</title>
        <authorList>
            <person name="Meera S.P."/>
            <person name="Sreeshan A."/>
            <person name="Augustine A."/>
        </authorList>
    </citation>
    <scope>NUCLEOTIDE SEQUENCE</scope>
    <source>
        <tissue evidence="1">Leaf</tissue>
    </source>
</reference>
<proteinExistence type="predicted"/>
<dbReference type="AlphaFoldDB" id="A0A2P2K2X2"/>
<name>A0A2P2K2X2_RHIMU</name>